<accession>A0ABR2JSK9</accession>
<protein>
    <submittedName>
        <fullName evidence="1">Uncharacterized protein</fullName>
    </submittedName>
</protein>
<comment type="caution">
    <text evidence="1">The sequence shown here is derived from an EMBL/GenBank/DDBJ whole genome shotgun (WGS) entry which is preliminary data.</text>
</comment>
<gene>
    <name evidence="1" type="ORF">M9Y10_004169</name>
</gene>
<dbReference type="SUPFAM" id="SSF48371">
    <property type="entry name" value="ARM repeat"/>
    <property type="match status" value="1"/>
</dbReference>
<reference evidence="1 2" key="1">
    <citation type="submission" date="2024-04" db="EMBL/GenBank/DDBJ databases">
        <title>Tritrichomonas musculus Genome.</title>
        <authorList>
            <person name="Alves-Ferreira E."/>
            <person name="Grigg M."/>
            <person name="Lorenzi H."/>
            <person name="Galac M."/>
        </authorList>
    </citation>
    <scope>NUCLEOTIDE SEQUENCE [LARGE SCALE GENOMIC DNA]</scope>
    <source>
        <strain evidence="1 2">EAF2021</strain>
    </source>
</reference>
<evidence type="ECO:0000313" key="2">
    <source>
        <dbReference type="Proteomes" id="UP001470230"/>
    </source>
</evidence>
<name>A0ABR2JSK9_9EUKA</name>
<dbReference type="EMBL" id="JAPFFF010000010">
    <property type="protein sequence ID" value="KAK8881433.1"/>
    <property type="molecule type" value="Genomic_DNA"/>
</dbReference>
<keyword evidence="2" id="KW-1185">Reference proteome</keyword>
<organism evidence="1 2">
    <name type="scientific">Tritrichomonas musculus</name>
    <dbReference type="NCBI Taxonomy" id="1915356"/>
    <lineage>
        <taxon>Eukaryota</taxon>
        <taxon>Metamonada</taxon>
        <taxon>Parabasalia</taxon>
        <taxon>Tritrichomonadida</taxon>
        <taxon>Tritrichomonadidae</taxon>
        <taxon>Tritrichomonas</taxon>
    </lineage>
</organism>
<proteinExistence type="predicted"/>
<evidence type="ECO:0000313" key="1">
    <source>
        <dbReference type="EMBL" id="KAK8881433.1"/>
    </source>
</evidence>
<dbReference type="Proteomes" id="UP001470230">
    <property type="component" value="Unassembled WGS sequence"/>
</dbReference>
<sequence length="441" mass="52005">MENIQLENYCTDQENKNLFTKDIPVKNTDFIQVKKDESLLKYRKLIKLINSDLLFLQNSTDKIDSIQFINDLQKCYSDSVILNQPDIKENLPLNEILLDYLLNELMIKSDFEFLFSLIRLFLTLINVYQDSITSILLQPEFIENILSIFTIPSPLEIRNITLDFIFNIFNLSKNNINISINYFDDLYQIIWCEVQRRENGNDISVISQYLLYLEKIVRFHPQFICAKVQEVSQLINYIFQRQDLNLFFKLLVEVIISIIDLCFEAFCSSLPYIPVLSIVINNLSAEKNLSYQSLYLRYIEKVAIHKLQFERVGQSDVSIFCHVCPLVSLYWKNSTINDIIKLSLKATFALLQNYDETFPLFMNEQIINRMIDISQSDQSFEIKQISAQILFYIIFINFETVNESNFNDIYEVFEEYSDTNIVKREIVDILQQKFDKCTSNS</sequence>
<dbReference type="InterPro" id="IPR016024">
    <property type="entry name" value="ARM-type_fold"/>
</dbReference>